<dbReference type="PANTHER" id="PTHR44688:SF25">
    <property type="entry name" value="HTH LUXR-TYPE DOMAIN-CONTAINING PROTEIN"/>
    <property type="match status" value="1"/>
</dbReference>
<evidence type="ECO:0000313" key="5">
    <source>
        <dbReference type="EMBL" id="CAD7047727.1"/>
    </source>
</evidence>
<dbReference type="InterPro" id="IPR016032">
    <property type="entry name" value="Sig_transdc_resp-reg_C-effctor"/>
</dbReference>
<evidence type="ECO:0000313" key="6">
    <source>
        <dbReference type="Proteomes" id="UP000606921"/>
    </source>
</evidence>
<dbReference type="InterPro" id="IPR005143">
    <property type="entry name" value="TF_LuxR_autoind-bd_dom"/>
</dbReference>
<evidence type="ECO:0000259" key="4">
    <source>
        <dbReference type="PROSITE" id="PS50043"/>
    </source>
</evidence>
<protein>
    <submittedName>
        <fullName evidence="5">LuxR family transcriptional regulator</fullName>
    </submittedName>
</protein>
<proteinExistence type="predicted"/>
<dbReference type="EMBL" id="CABFWF030000014">
    <property type="protein sequence ID" value="CAD7047727.1"/>
    <property type="molecule type" value="Genomic_DNA"/>
</dbReference>
<dbReference type="InterPro" id="IPR000792">
    <property type="entry name" value="Tscrpt_reg_LuxR_C"/>
</dbReference>
<feature type="domain" description="HTH luxR-type" evidence="4">
    <location>
        <begin position="200"/>
        <end position="265"/>
    </location>
</feature>
<dbReference type="Pfam" id="PF03472">
    <property type="entry name" value="Autoind_bind"/>
    <property type="match status" value="1"/>
</dbReference>
<dbReference type="PRINTS" id="PR00038">
    <property type="entry name" value="HTHLUXR"/>
</dbReference>
<sequence length="268" mass="30261">MIDTCGRFEREARLREDRLGAALNIHSIVHFLVLAGEAKSTDELIKQLDALLASYRFDFYELAIDGRLQEEAGGPVLAERWPGGWREIYAAKRYALVDPAARMLVIAQRPYRVRDALPLMRNDPRRSRVQRMMQDAVKHGLHDGYMFPIHGRTGLLGHMAIGGRPVDLSPAEVALFDAAAKRIMWRMLELRGLASDLEKPTPVDIPLTRRELDVVSHLTQGLTSPEIAKALQISSHTVDWYINGLQEKMKARNRQHVVALALRKGFVA</sequence>
<comment type="caution">
    <text evidence="5">The sequence shown here is derived from an EMBL/GenBank/DDBJ whole genome shotgun (WGS) entry which is preliminary data.</text>
</comment>
<dbReference type="Proteomes" id="UP000606921">
    <property type="component" value="Unassembled WGS sequence"/>
</dbReference>
<dbReference type="SUPFAM" id="SSF75516">
    <property type="entry name" value="Pheromone-binding domain of LuxR-like quorum-sensing transcription factors"/>
    <property type="match status" value="1"/>
</dbReference>
<dbReference type="SMART" id="SM00421">
    <property type="entry name" value="HTH_LUXR"/>
    <property type="match status" value="1"/>
</dbReference>
<keyword evidence="2" id="KW-0238">DNA-binding</keyword>
<evidence type="ECO:0000256" key="2">
    <source>
        <dbReference type="ARBA" id="ARBA00023125"/>
    </source>
</evidence>
<dbReference type="InterPro" id="IPR036388">
    <property type="entry name" value="WH-like_DNA-bd_sf"/>
</dbReference>
<dbReference type="PROSITE" id="PS50043">
    <property type="entry name" value="HTH_LUXR_2"/>
    <property type="match status" value="1"/>
</dbReference>
<accession>A0ABN7JTP3</accession>
<name>A0ABN7JTP3_9HYPH</name>
<keyword evidence="6" id="KW-1185">Reference proteome</keyword>
<dbReference type="CDD" id="cd06170">
    <property type="entry name" value="LuxR_C_like"/>
    <property type="match status" value="1"/>
</dbReference>
<gene>
    <name evidence="5" type="ORF">REJC140_01289</name>
</gene>
<dbReference type="PANTHER" id="PTHR44688">
    <property type="entry name" value="DNA-BINDING TRANSCRIPTIONAL ACTIVATOR DEVR_DOSR"/>
    <property type="match status" value="1"/>
</dbReference>
<dbReference type="InterPro" id="IPR036693">
    <property type="entry name" value="TF_LuxR_autoind-bd_dom_sf"/>
</dbReference>
<dbReference type="Gene3D" id="1.10.10.10">
    <property type="entry name" value="Winged helix-like DNA-binding domain superfamily/Winged helix DNA-binding domain"/>
    <property type="match status" value="1"/>
</dbReference>
<dbReference type="Pfam" id="PF00196">
    <property type="entry name" value="GerE"/>
    <property type="match status" value="1"/>
</dbReference>
<evidence type="ECO:0000256" key="1">
    <source>
        <dbReference type="ARBA" id="ARBA00023015"/>
    </source>
</evidence>
<dbReference type="SUPFAM" id="SSF46894">
    <property type="entry name" value="C-terminal effector domain of the bipartite response regulators"/>
    <property type="match status" value="1"/>
</dbReference>
<evidence type="ECO:0000256" key="3">
    <source>
        <dbReference type="ARBA" id="ARBA00023163"/>
    </source>
</evidence>
<reference evidence="5 6" key="1">
    <citation type="submission" date="2020-11" db="EMBL/GenBank/DDBJ databases">
        <authorList>
            <person name="Lassalle F."/>
        </authorList>
    </citation>
    <scope>NUCLEOTIDE SEQUENCE [LARGE SCALE GENOMIC DNA]</scope>
    <source>
        <strain evidence="5 6">JC140</strain>
    </source>
</reference>
<keyword evidence="1" id="KW-0805">Transcription regulation</keyword>
<keyword evidence="3" id="KW-0804">Transcription</keyword>
<organism evidence="5 6">
    <name type="scientific">Pseudorhizobium endolithicum</name>
    <dbReference type="NCBI Taxonomy" id="1191678"/>
    <lineage>
        <taxon>Bacteria</taxon>
        <taxon>Pseudomonadati</taxon>
        <taxon>Pseudomonadota</taxon>
        <taxon>Alphaproteobacteria</taxon>
        <taxon>Hyphomicrobiales</taxon>
        <taxon>Rhizobiaceae</taxon>
        <taxon>Rhizobium/Agrobacterium group</taxon>
        <taxon>Pseudorhizobium</taxon>
    </lineage>
</organism>
<dbReference type="Gene3D" id="3.30.450.80">
    <property type="entry name" value="Transcription factor LuxR-like, autoinducer-binding domain"/>
    <property type="match status" value="1"/>
</dbReference>